<name>A0A5J4R758_9ZZZZ</name>
<keyword evidence="8" id="KW-0675">Receptor</keyword>
<keyword evidence="2" id="KW-0813">Transport</keyword>
<keyword evidence="4" id="KW-0798">TonB box</keyword>
<dbReference type="InterPro" id="IPR037066">
    <property type="entry name" value="Plug_dom_sf"/>
</dbReference>
<dbReference type="NCBIfam" id="TIGR04057">
    <property type="entry name" value="SusC_RagA_signa"/>
    <property type="match status" value="1"/>
</dbReference>
<dbReference type="Pfam" id="PF00593">
    <property type="entry name" value="TonB_dep_Rec_b-barrel"/>
    <property type="match status" value="1"/>
</dbReference>
<accession>A0A5J4R758</accession>
<sequence length="827" mass="90566">IAGRLDPLASINPGDIESIEVLKDVSATAIYGSRGSNGVIIITTKSGKKGKNNIEYQYTAGWQQVTKKLDLLSARDWAKLNQEIYEPIKTEELKSKYDGWTQNQIDALGEGTDWQSAALRTASTQTHQLTVSGGDEKTRYLLSGNYTDQNGIILNTDFQRYTGRFNFERDLFGNLTTGLTVNAGKLTQNGLADYAGIETGGASNSLNYVILIPKTVPIRNADGSYNYNNVHEKGDLRYGDRTVNAISDLENTVSQNISNTLIGNFYVNYAILPSLKARVSAGTSLTNSTQNFFGPSSSAAGFLAKGYGSVGNKRTDSWQYEYTLNYTKQLNSNHYIDVLAGYSTQTTYVERTTTSSTNFSNETLGYHNLQASEGLLAPVTAGSESVLNSVLGRLNYTFKERYNLTATLRADGSSRFAPGHKWGYFPSVGVSWNVNEESFLKGSKVVNDLKLRASLGTVGNQEIGDYRYVDTYSTRKYSFNNKIVVGYGQANRANPELKWETTSQYNVGVDAGFFNHRLSATADAYYKETSGLLLNVPVEVTSGYGSQLKNVGNITNKGVEFELKGAIVDTKKLGWNLSANIAKNINKVTNVALGSGYVISGNTILKEGEAYGSFYGLVFDGIVQTGDDIDKIPVPSRNLENNTKVQPGDVKYKDQDGSKTINSNDRVVLGSPQPDFIYGFSSTLRYKSLTLFAVFQGSYGNELLNSLRRRLETPDPSYNLSTALLDRWTPTNPSNTVPRAVVVAVSDLDSRYIEDASFLKLKTLSLSYQLPVKIQASPTTKFKVFATGQNLLTITSYKGYDPEVAGGTDAGVYPTARTFSLGVNISY</sequence>
<organism evidence="8">
    <name type="scientific">termite gut metagenome</name>
    <dbReference type="NCBI Taxonomy" id="433724"/>
    <lineage>
        <taxon>unclassified sequences</taxon>
        <taxon>metagenomes</taxon>
        <taxon>organismal metagenomes</taxon>
    </lineage>
</organism>
<feature type="non-terminal residue" evidence="8">
    <location>
        <position position="1"/>
    </location>
</feature>
<dbReference type="GO" id="GO:0009279">
    <property type="term" value="C:cell outer membrane"/>
    <property type="evidence" value="ECO:0007669"/>
    <property type="project" value="UniProtKB-SubCell"/>
</dbReference>
<dbReference type="InterPro" id="IPR000531">
    <property type="entry name" value="Beta-barrel_TonB"/>
</dbReference>
<dbReference type="Gene3D" id="2.40.170.20">
    <property type="entry name" value="TonB-dependent receptor, beta-barrel domain"/>
    <property type="match status" value="1"/>
</dbReference>
<gene>
    <name evidence="8" type="ORF">EZS27_022631</name>
</gene>
<keyword evidence="3" id="KW-0812">Transmembrane</keyword>
<dbReference type="NCBIfam" id="TIGR04056">
    <property type="entry name" value="OMP_RagA_SusC"/>
    <property type="match status" value="1"/>
</dbReference>
<comment type="caution">
    <text evidence="8">The sequence shown here is derived from an EMBL/GenBank/DDBJ whole genome shotgun (WGS) entry which is preliminary data.</text>
</comment>
<evidence type="ECO:0000256" key="2">
    <source>
        <dbReference type="ARBA" id="ARBA00022448"/>
    </source>
</evidence>
<reference evidence="8" key="1">
    <citation type="submission" date="2019-03" db="EMBL/GenBank/DDBJ databases">
        <title>Single cell metagenomics reveals metabolic interactions within the superorganism composed of flagellate Streblomastix strix and complex community of Bacteroidetes bacteria on its surface.</title>
        <authorList>
            <person name="Treitli S.C."/>
            <person name="Kolisko M."/>
            <person name="Husnik F."/>
            <person name="Keeling P."/>
            <person name="Hampl V."/>
        </authorList>
    </citation>
    <scope>NUCLEOTIDE SEQUENCE</scope>
    <source>
        <strain evidence="8">STM</strain>
    </source>
</reference>
<dbReference type="InterPro" id="IPR023996">
    <property type="entry name" value="TonB-dep_OMP_SusC/RagA"/>
</dbReference>
<evidence type="ECO:0000259" key="7">
    <source>
        <dbReference type="Pfam" id="PF00593"/>
    </source>
</evidence>
<evidence type="ECO:0000313" key="8">
    <source>
        <dbReference type="EMBL" id="KAA6328483.1"/>
    </source>
</evidence>
<evidence type="ECO:0000256" key="6">
    <source>
        <dbReference type="ARBA" id="ARBA00023237"/>
    </source>
</evidence>
<comment type="subcellular location">
    <subcellularLocation>
        <location evidence="1">Cell outer membrane</location>
        <topology evidence="1">Multi-pass membrane protein</topology>
    </subcellularLocation>
</comment>
<dbReference type="PROSITE" id="PS52016">
    <property type="entry name" value="TONB_DEPENDENT_REC_3"/>
    <property type="match status" value="1"/>
</dbReference>
<protein>
    <submittedName>
        <fullName evidence="8">TonB-dependent receptor SusC</fullName>
    </submittedName>
</protein>
<evidence type="ECO:0000256" key="5">
    <source>
        <dbReference type="ARBA" id="ARBA00023136"/>
    </source>
</evidence>
<evidence type="ECO:0000256" key="4">
    <source>
        <dbReference type="ARBA" id="ARBA00023077"/>
    </source>
</evidence>
<proteinExistence type="predicted"/>
<dbReference type="SUPFAM" id="SSF56935">
    <property type="entry name" value="Porins"/>
    <property type="match status" value="1"/>
</dbReference>
<dbReference type="AlphaFoldDB" id="A0A5J4R758"/>
<keyword evidence="5" id="KW-0472">Membrane</keyword>
<evidence type="ECO:0000256" key="1">
    <source>
        <dbReference type="ARBA" id="ARBA00004571"/>
    </source>
</evidence>
<dbReference type="InterPro" id="IPR023997">
    <property type="entry name" value="TonB-dep_OMP_SusC/RagA_CS"/>
</dbReference>
<feature type="domain" description="TonB-dependent receptor-like beta-barrel" evidence="7">
    <location>
        <begin position="315"/>
        <end position="582"/>
    </location>
</feature>
<evidence type="ECO:0000256" key="3">
    <source>
        <dbReference type="ARBA" id="ARBA00022692"/>
    </source>
</evidence>
<dbReference type="EMBL" id="SNRY01001813">
    <property type="protein sequence ID" value="KAA6328483.1"/>
    <property type="molecule type" value="Genomic_DNA"/>
</dbReference>
<keyword evidence="6" id="KW-0998">Cell outer membrane</keyword>
<dbReference type="InterPro" id="IPR036942">
    <property type="entry name" value="Beta-barrel_TonB_sf"/>
</dbReference>
<dbReference type="InterPro" id="IPR039426">
    <property type="entry name" value="TonB-dep_rcpt-like"/>
</dbReference>
<dbReference type="Gene3D" id="2.170.130.10">
    <property type="entry name" value="TonB-dependent receptor, plug domain"/>
    <property type="match status" value="1"/>
</dbReference>